<dbReference type="InterPro" id="IPR039528">
    <property type="entry name" value="DPM1-like"/>
</dbReference>
<dbReference type="Proteomes" id="UP000380867">
    <property type="component" value="Unassembled WGS sequence"/>
</dbReference>
<dbReference type="SUPFAM" id="SSF53448">
    <property type="entry name" value="Nucleotide-diphospho-sugar transferases"/>
    <property type="match status" value="1"/>
</dbReference>
<dbReference type="GO" id="GO:0004582">
    <property type="term" value="F:dolichyl-phosphate beta-D-mannosyltransferase activity"/>
    <property type="evidence" value="ECO:0007669"/>
    <property type="project" value="InterPro"/>
</dbReference>
<keyword evidence="2" id="KW-0328">Glycosyltransferase</keyword>
<dbReference type="PANTHER" id="PTHR43398:SF1">
    <property type="entry name" value="DOLICHOL-PHOSPHATE MANNOSYLTRANSFERASE SUBUNIT 1"/>
    <property type="match status" value="1"/>
</dbReference>
<sequence length="252" mass="27705">MTPIVIIPTYNEALGVRVTLDAVLRTAPDIDILVVDDSSPDGTGEVVKAHPRYPTQIHLLTRPQKNGLGAAYRAGFTWALDHGHGVIVQMDADLSHPPAKIPELIAALEQTDIAIGSRYVSGGGVGNWTVRRRLISRAGNAYVRMILGLRVRDATAGFRAFRREALVTLGALESQSNGYSFQIENTWRAARLGLTTTEVPITFTDRTVGVSKMSSDIVREAVLRVLAWRWQKIRRQRGAPLTTADWSLDARV</sequence>
<keyword evidence="3" id="KW-0808">Transferase</keyword>
<proteinExistence type="inferred from homology"/>
<dbReference type="RefSeq" id="WP_149688009.1">
    <property type="nucleotide sequence ID" value="NZ_SDPQ02000001.1"/>
</dbReference>
<dbReference type="CDD" id="cd06442">
    <property type="entry name" value="DPM1_like"/>
    <property type="match status" value="1"/>
</dbReference>
<accession>A0A5M4FID8</accession>
<evidence type="ECO:0000256" key="3">
    <source>
        <dbReference type="ARBA" id="ARBA00022679"/>
    </source>
</evidence>
<dbReference type="InterPro" id="IPR029044">
    <property type="entry name" value="Nucleotide-diphossugar_trans"/>
</dbReference>
<dbReference type="EMBL" id="SDPQ02000001">
    <property type="protein sequence ID" value="KAA1399897.1"/>
    <property type="molecule type" value="Genomic_DNA"/>
</dbReference>
<reference evidence="5" key="1">
    <citation type="submission" date="2019-09" db="EMBL/GenBank/DDBJ databases">
        <authorList>
            <person name="Li J."/>
        </authorList>
    </citation>
    <scope>NUCLEOTIDE SEQUENCE [LARGE SCALE GENOMIC DNA]</scope>
    <source>
        <strain evidence="5">JCM 14732</strain>
    </source>
</reference>
<evidence type="ECO:0000313" key="6">
    <source>
        <dbReference type="Proteomes" id="UP000380867"/>
    </source>
</evidence>
<dbReference type="OrthoDB" id="9810303at2"/>
<dbReference type="AlphaFoldDB" id="A0A5M4FID8"/>
<dbReference type="FunFam" id="3.90.550.10:FF:000122">
    <property type="entry name" value="Dolichol-phosphate mannosyltransferase subunit 1"/>
    <property type="match status" value="1"/>
</dbReference>
<dbReference type="PANTHER" id="PTHR43398">
    <property type="entry name" value="DOLICHOL-PHOSPHATE MANNOSYLTRANSFERASE SUBUNIT 1"/>
    <property type="match status" value="1"/>
</dbReference>
<evidence type="ECO:0000256" key="2">
    <source>
        <dbReference type="ARBA" id="ARBA00022676"/>
    </source>
</evidence>
<dbReference type="GO" id="GO:0016020">
    <property type="term" value="C:membrane"/>
    <property type="evidence" value="ECO:0007669"/>
    <property type="project" value="GOC"/>
</dbReference>
<evidence type="ECO:0000256" key="1">
    <source>
        <dbReference type="ARBA" id="ARBA00006739"/>
    </source>
</evidence>
<dbReference type="Gene3D" id="3.90.550.10">
    <property type="entry name" value="Spore Coat Polysaccharide Biosynthesis Protein SpsA, Chain A"/>
    <property type="match status" value="1"/>
</dbReference>
<keyword evidence="6" id="KW-1185">Reference proteome</keyword>
<gene>
    <name evidence="5" type="ORF">ESP70_003845</name>
</gene>
<dbReference type="InterPro" id="IPR001173">
    <property type="entry name" value="Glyco_trans_2-like"/>
</dbReference>
<evidence type="ECO:0000259" key="4">
    <source>
        <dbReference type="Pfam" id="PF00535"/>
    </source>
</evidence>
<organism evidence="5 6">
    <name type="scientific">Aeromicrobium ginsengisoli</name>
    <dbReference type="NCBI Taxonomy" id="363867"/>
    <lineage>
        <taxon>Bacteria</taxon>
        <taxon>Bacillati</taxon>
        <taxon>Actinomycetota</taxon>
        <taxon>Actinomycetes</taxon>
        <taxon>Propionibacteriales</taxon>
        <taxon>Nocardioidaceae</taxon>
        <taxon>Aeromicrobium</taxon>
    </lineage>
</organism>
<comment type="caution">
    <text evidence="5">The sequence shown here is derived from an EMBL/GenBank/DDBJ whole genome shotgun (WGS) entry which is preliminary data.</text>
</comment>
<dbReference type="Pfam" id="PF00535">
    <property type="entry name" value="Glycos_transf_2"/>
    <property type="match status" value="1"/>
</dbReference>
<comment type="similarity">
    <text evidence="1">Belongs to the glycosyltransferase 2 family.</text>
</comment>
<dbReference type="GO" id="GO:0009247">
    <property type="term" value="P:glycolipid biosynthetic process"/>
    <property type="evidence" value="ECO:0007669"/>
    <property type="project" value="TreeGrafter"/>
</dbReference>
<feature type="domain" description="Glycosyltransferase 2-like" evidence="4">
    <location>
        <begin position="5"/>
        <end position="166"/>
    </location>
</feature>
<protein>
    <submittedName>
        <fullName evidence="5">Polyprenol monophosphomannose synthase</fullName>
    </submittedName>
</protein>
<evidence type="ECO:0000313" key="5">
    <source>
        <dbReference type="EMBL" id="KAA1399897.1"/>
    </source>
</evidence>
<name>A0A5M4FID8_9ACTN</name>